<dbReference type="Proteomes" id="UP001549920">
    <property type="component" value="Unassembled WGS sequence"/>
</dbReference>
<dbReference type="Pfam" id="PF25298">
    <property type="entry name" value="Baculo_FP_2nd"/>
    <property type="match status" value="1"/>
</dbReference>
<keyword evidence="1" id="KW-0175">Coiled coil</keyword>
<feature type="coiled-coil region" evidence="1">
    <location>
        <begin position="123"/>
        <end position="206"/>
    </location>
</feature>
<dbReference type="SUPFAM" id="SSF57903">
    <property type="entry name" value="FYVE/PHD zinc finger"/>
    <property type="match status" value="1"/>
</dbReference>
<evidence type="ECO:0000313" key="5">
    <source>
        <dbReference type="Proteomes" id="UP001549920"/>
    </source>
</evidence>
<evidence type="ECO:0000256" key="1">
    <source>
        <dbReference type="SAM" id="Coils"/>
    </source>
</evidence>
<comment type="caution">
    <text evidence="3">The sequence shown here is derived from an EMBL/GenBank/DDBJ whole genome shotgun (WGS) entry which is preliminary data.</text>
</comment>
<reference evidence="3 5" key="1">
    <citation type="submission" date="2024-06" db="EMBL/GenBank/DDBJ databases">
        <title>A chromosome-level genome assembly of beet webworm, Loxostege sticticalis.</title>
        <authorList>
            <person name="Zhang Y."/>
        </authorList>
    </citation>
    <scope>NUCLEOTIDE SEQUENCE [LARGE SCALE GENOMIC DNA]</scope>
    <source>
        <strain evidence="3">AQ026</strain>
        <tissue evidence="3">Whole body</tissue>
    </source>
</reference>
<dbReference type="Gene3D" id="3.30.40.10">
    <property type="entry name" value="Zinc/RING finger domain, C3HC4 (zinc finger)"/>
    <property type="match status" value="1"/>
</dbReference>
<evidence type="ECO:0000313" key="3">
    <source>
        <dbReference type="EMBL" id="KAL0858689.1"/>
    </source>
</evidence>
<dbReference type="EMBL" id="JBEUOH010000009">
    <property type="protein sequence ID" value="KAL0883169.1"/>
    <property type="molecule type" value="Genomic_DNA"/>
</dbReference>
<accession>A0ABR3H1Y7</accession>
<sequence>MAGKENEDLKWGCCSVGLQDQNYITCSKCAFAYHVECLSSSCDQEKPTTSAWTCPLCLGTQSKGNDDNMSTPVRYNPNITVRPGKRQALTSPPNEKPVTRDEMQDIIQGVMVQFHQTMRTTIEEILGAKLKSLKDEIKNVKDEIKDVKDSMDFMNTKYEAINREHADSSEKIKSLETENSAMQSKIADLSNRVNQMEQKARMNNIEIQCMPERKDENLLSIITELGKSINCPVSQEHLAHYTRITKVNKDSKRPKSIVVQFNSPRMRDQFLAATIKFNKSKPQDKLNSSHAGIPGARTPIFVCEHLSTNNKALHAAARQAAKTKCYKYVWVRSGRIYMRKTDNSDYKLIRDFDTLNKLP</sequence>
<evidence type="ECO:0000313" key="4">
    <source>
        <dbReference type="EMBL" id="KAL0883169.1"/>
    </source>
</evidence>
<dbReference type="InterPro" id="IPR011011">
    <property type="entry name" value="Znf_FYVE_PHD"/>
</dbReference>
<proteinExistence type="predicted"/>
<dbReference type="InterPro" id="IPR013083">
    <property type="entry name" value="Znf_RING/FYVE/PHD"/>
</dbReference>
<evidence type="ECO:0000259" key="2">
    <source>
        <dbReference type="Pfam" id="PF25298"/>
    </source>
</evidence>
<organism evidence="3 5">
    <name type="scientific">Loxostege sticticalis</name>
    <name type="common">Beet webworm moth</name>
    <dbReference type="NCBI Taxonomy" id="481309"/>
    <lineage>
        <taxon>Eukaryota</taxon>
        <taxon>Metazoa</taxon>
        <taxon>Ecdysozoa</taxon>
        <taxon>Arthropoda</taxon>
        <taxon>Hexapoda</taxon>
        <taxon>Insecta</taxon>
        <taxon>Pterygota</taxon>
        <taxon>Neoptera</taxon>
        <taxon>Endopterygota</taxon>
        <taxon>Lepidoptera</taxon>
        <taxon>Glossata</taxon>
        <taxon>Ditrysia</taxon>
        <taxon>Pyraloidea</taxon>
        <taxon>Crambidae</taxon>
        <taxon>Pyraustinae</taxon>
        <taxon>Loxostege</taxon>
    </lineage>
</organism>
<dbReference type="InterPro" id="IPR057251">
    <property type="entry name" value="FP_C"/>
</dbReference>
<dbReference type="EMBL" id="JBEUOH010000029">
    <property type="protein sequence ID" value="KAL0858689.1"/>
    <property type="molecule type" value="Genomic_DNA"/>
</dbReference>
<feature type="domain" description="FP protein C-terminal" evidence="2">
    <location>
        <begin position="308"/>
        <end position="358"/>
    </location>
</feature>
<dbReference type="Gene3D" id="1.10.287.1490">
    <property type="match status" value="1"/>
</dbReference>
<protein>
    <recommendedName>
        <fullName evidence="2">FP protein C-terminal domain-containing protein</fullName>
    </recommendedName>
</protein>
<name>A0ABR3H1Y7_LOXSC</name>
<keyword evidence="5" id="KW-1185">Reference proteome</keyword>
<gene>
    <name evidence="3" type="ORF">ABMA27_011175</name>
    <name evidence="4" type="ORF">ABMA27_016613</name>
</gene>